<evidence type="ECO:0000256" key="4">
    <source>
        <dbReference type="ARBA" id="ARBA00023242"/>
    </source>
</evidence>
<organism evidence="5 6">
    <name type="scientific">Caerostris darwini</name>
    <dbReference type="NCBI Taxonomy" id="1538125"/>
    <lineage>
        <taxon>Eukaryota</taxon>
        <taxon>Metazoa</taxon>
        <taxon>Ecdysozoa</taxon>
        <taxon>Arthropoda</taxon>
        <taxon>Chelicerata</taxon>
        <taxon>Arachnida</taxon>
        <taxon>Araneae</taxon>
        <taxon>Araneomorphae</taxon>
        <taxon>Entelegynae</taxon>
        <taxon>Araneoidea</taxon>
        <taxon>Araneidae</taxon>
        <taxon>Caerostris</taxon>
    </lineage>
</organism>
<comment type="similarity">
    <text evidence="2">Belongs to the Integrator subunit 10 family.</text>
</comment>
<evidence type="ECO:0000313" key="6">
    <source>
        <dbReference type="Proteomes" id="UP001054837"/>
    </source>
</evidence>
<dbReference type="PANTHER" id="PTHR16055">
    <property type="entry name" value="INTEGRATOR COMPLEX SUBUNIT 10"/>
    <property type="match status" value="1"/>
</dbReference>
<accession>A0AAV4TTA8</accession>
<comment type="caution">
    <text evidence="5">The sequence shown here is derived from an EMBL/GenBank/DDBJ whole genome shotgun (WGS) entry which is preliminary data.</text>
</comment>
<comment type="subcellular location">
    <subcellularLocation>
        <location evidence="1">Nucleus</location>
    </subcellularLocation>
</comment>
<name>A0AAV4TTA8_9ARAC</name>
<gene>
    <name evidence="5" type="primary">ints10</name>
    <name evidence="5" type="ORF">CDAR_169881</name>
</gene>
<dbReference type="PANTHER" id="PTHR16055:SF2">
    <property type="entry name" value="INTEGRATOR COMPLEX SUBUNIT 10"/>
    <property type="match status" value="1"/>
</dbReference>
<evidence type="ECO:0000313" key="5">
    <source>
        <dbReference type="EMBL" id="GIY48197.1"/>
    </source>
</evidence>
<keyword evidence="4" id="KW-0539">Nucleus</keyword>
<dbReference type="AlphaFoldDB" id="A0AAV4TTA8"/>
<evidence type="ECO:0000256" key="1">
    <source>
        <dbReference type="ARBA" id="ARBA00004123"/>
    </source>
</evidence>
<protein>
    <recommendedName>
        <fullName evidence="3">Integrator complex subunit 10</fullName>
    </recommendedName>
</protein>
<proteinExistence type="inferred from homology"/>
<reference evidence="5 6" key="1">
    <citation type="submission" date="2021-06" db="EMBL/GenBank/DDBJ databases">
        <title>Caerostris darwini draft genome.</title>
        <authorList>
            <person name="Kono N."/>
            <person name="Arakawa K."/>
        </authorList>
    </citation>
    <scope>NUCLEOTIDE SEQUENCE [LARGE SCALE GENOMIC DNA]</scope>
</reference>
<dbReference type="Proteomes" id="UP001054837">
    <property type="component" value="Unassembled WGS sequence"/>
</dbReference>
<evidence type="ECO:0000256" key="2">
    <source>
        <dbReference type="ARBA" id="ARBA00010391"/>
    </source>
</evidence>
<keyword evidence="6" id="KW-1185">Reference proteome</keyword>
<dbReference type="GO" id="GO:0016180">
    <property type="term" value="P:snRNA processing"/>
    <property type="evidence" value="ECO:0007669"/>
    <property type="project" value="InterPro"/>
</dbReference>
<dbReference type="GO" id="GO:0032039">
    <property type="term" value="C:integrator complex"/>
    <property type="evidence" value="ECO:0007669"/>
    <property type="project" value="InterPro"/>
</dbReference>
<sequence length="676" mass="79033">MCSRSLKMYVHLERKTNFEEEEKFLISKIQITSETNPVRSKCWQLFAESLYPQNPTIIHQLYKEAYKEKDLTESSKYFGELIETRPDLVSEELKSIVEALHSNSESFIKEIFDHLPDDVKCKVMLMATRNAPCIVAHYELMLLFLKQMPYPKLVEHAYNVIDSLLSAEVASKIPIPVNCYRKMLICDALPLILQMSQFDYKPEFMLKLLQKAVEFYVTCIFKPSTSDFEIINSVNLCSKEPNKNWEPLLKLFETVAIRYRWNNPEMYGSEFNEKSLFHLLSLLKKKNEILKHMTENNATITEDIPGIAEAFFCLCLTFFYYLDSFARHIFHKNTSNLFEGHSSYFLMEGISVPQNRCLKKIGPEFKHEEKGYLIVSKLVPPEVASDLILSFLAAVECWETMHHPKFSDEFKCICSNIQLDKWPVFEEFYINLLFYGRHYQLALNILLKIRETTSNTDILIKTSLQIASCHYSLKNFKQCLVGLFDTLFLLPPTFSSLGTKPVMDACPDRFLYFMSFDTKEVLLYCISVLIKFYKLRLNVVNLHTDLYIGFILVLIQYDLENEYETLNEVIKKIKHYKTFTFPKFFDYIINVIILEEVGALIKYDDGNINLNILPNVADKESTKQVITRGMNKNTTKALYDAFIKQMARWEENVDDLLFNFIKKESKKLLLPLYGLI</sequence>
<dbReference type="Pfam" id="PF21045">
    <property type="entry name" value="INT10"/>
    <property type="match status" value="2"/>
</dbReference>
<dbReference type="InterPro" id="IPR026164">
    <property type="entry name" value="Int_cplx_su10"/>
</dbReference>
<dbReference type="EMBL" id="BPLQ01010069">
    <property type="protein sequence ID" value="GIY48197.1"/>
    <property type="molecule type" value="Genomic_DNA"/>
</dbReference>
<evidence type="ECO:0000256" key="3">
    <source>
        <dbReference type="ARBA" id="ARBA00016811"/>
    </source>
</evidence>